<dbReference type="GO" id="GO:0017119">
    <property type="term" value="C:Golgi transport complex"/>
    <property type="evidence" value="ECO:0007669"/>
    <property type="project" value="InterPro"/>
</dbReference>
<sequence length="536" mass="62155">MSMQTAPHRIQSLDELRRAPWRLELVHEQKEADLKDYITKNYHLFIQSNQCSNVIKSEMSILQDQTNELIPKILSTQKTFSSTACNIAISIRKHNDIQFLLNHYQELQQLLEIPQSIHSCIQNELFESAIDLIQFFAYIFDMFSTSECEDNQNLSNSRHKIIRLLCDEVKYQTQFLRKMLVKKLSQDSPLVLCVRVVSLLRQLDPLVYSVNGSTEAIESKLKHEFLTSRSEWLNSVLHANALDDPYHHCLQVIDNNRSNWMNIFTQYTAIFGSREMDATLSRWASSNVVKFIKLLKLQLSQIDDFSLISNIMEQSLFFAGSFGRLGFDFRATLVVLFEEHVFDRVQKCWIRAVDDFREILNMHLVDAKDDSHGTNGVAKIVLSSLHLIHSEPSRGQRRRNDRTPPRQLLGFPILVEFTNAILCSLNNLRLCLITSLRTRHKKRFVQMMVDFAHGIADFSRRINSEESCNDETKRSKGSQDLNRAAESMIKVTESILIPYLYDCFTRLYPDHESNKCDSDTIPELECCFAVLKEITI</sequence>
<dbReference type="GO" id="GO:0000139">
    <property type="term" value="C:Golgi membrane"/>
    <property type="evidence" value="ECO:0007669"/>
    <property type="project" value="UniProtKB-SubCell"/>
</dbReference>
<organism evidence="9">
    <name type="scientific">Albugo laibachii Nc14</name>
    <dbReference type="NCBI Taxonomy" id="890382"/>
    <lineage>
        <taxon>Eukaryota</taxon>
        <taxon>Sar</taxon>
        <taxon>Stramenopiles</taxon>
        <taxon>Oomycota</taxon>
        <taxon>Peronosporomycetes</taxon>
        <taxon>Albuginales</taxon>
        <taxon>Albuginaceae</taxon>
        <taxon>Albugo</taxon>
    </lineage>
</organism>
<dbReference type="PANTHER" id="PTHR21311">
    <property type="entry name" value="CONSERVED OLIGOMERIC GOLGI COMPLEX COMPONENT 8"/>
    <property type="match status" value="1"/>
</dbReference>
<evidence type="ECO:0000256" key="3">
    <source>
        <dbReference type="ARBA" id="ARBA00020983"/>
    </source>
</evidence>
<dbReference type="InterPro" id="IPR016159">
    <property type="entry name" value="Cullin_repeat-like_dom_sf"/>
</dbReference>
<dbReference type="EMBL" id="FR824149">
    <property type="protein sequence ID" value="CCA20808.1"/>
    <property type="molecule type" value="Genomic_DNA"/>
</dbReference>
<keyword evidence="6" id="KW-0333">Golgi apparatus</keyword>
<dbReference type="InterPro" id="IPR007255">
    <property type="entry name" value="COG8"/>
</dbReference>
<dbReference type="GO" id="GO:0015031">
    <property type="term" value="P:protein transport"/>
    <property type="evidence" value="ECO:0007669"/>
    <property type="project" value="UniProtKB-KW"/>
</dbReference>
<proteinExistence type="inferred from homology"/>
<accession>F0WHT3</accession>
<evidence type="ECO:0000256" key="7">
    <source>
        <dbReference type="ARBA" id="ARBA00023136"/>
    </source>
</evidence>
<reference evidence="9" key="2">
    <citation type="submission" date="2011-02" db="EMBL/GenBank/DDBJ databases">
        <authorList>
            <person name="MacLean D."/>
        </authorList>
    </citation>
    <scope>NUCLEOTIDE SEQUENCE</scope>
</reference>
<evidence type="ECO:0000256" key="5">
    <source>
        <dbReference type="ARBA" id="ARBA00022927"/>
    </source>
</evidence>
<name>F0WHT3_9STRA</name>
<dbReference type="Pfam" id="PF04124">
    <property type="entry name" value="Dor1"/>
    <property type="match status" value="1"/>
</dbReference>
<evidence type="ECO:0000256" key="8">
    <source>
        <dbReference type="ARBA" id="ARBA00031347"/>
    </source>
</evidence>
<keyword evidence="5" id="KW-0653">Protein transport</keyword>
<dbReference type="HOGENOM" id="CLU_017968_4_1_1"/>
<keyword evidence="7" id="KW-0472">Membrane</keyword>
<gene>
    <name evidence="9" type="primary">AlNc14C104G6140</name>
    <name evidence="9" type="ORF">ALNC14_069510</name>
</gene>
<dbReference type="PANTHER" id="PTHR21311:SF0">
    <property type="entry name" value="CONSERVED OLIGOMERIC GOLGI COMPLEX SUBUNIT 8"/>
    <property type="match status" value="1"/>
</dbReference>
<dbReference type="GO" id="GO:0006891">
    <property type="term" value="P:intra-Golgi vesicle-mediated transport"/>
    <property type="evidence" value="ECO:0007669"/>
    <property type="project" value="TreeGrafter"/>
</dbReference>
<protein>
    <recommendedName>
        <fullName evidence="3">Conserved oligomeric Golgi complex subunit 8</fullName>
    </recommendedName>
    <alternativeName>
        <fullName evidence="8">Component of oligomeric Golgi complex 8</fullName>
    </alternativeName>
</protein>
<evidence type="ECO:0000313" key="9">
    <source>
        <dbReference type="EMBL" id="CCA20808.1"/>
    </source>
</evidence>
<comment type="subcellular location">
    <subcellularLocation>
        <location evidence="1">Golgi apparatus membrane</location>
        <topology evidence="1">Peripheral membrane protein</topology>
    </subcellularLocation>
</comment>
<dbReference type="SUPFAM" id="SSF74788">
    <property type="entry name" value="Cullin repeat-like"/>
    <property type="match status" value="1"/>
</dbReference>
<reference evidence="9" key="1">
    <citation type="journal article" date="2011" name="PLoS Biol.">
        <title>Gene gain and loss during evolution of obligate parasitism in the white rust pathogen of Arabidopsis thaliana.</title>
        <authorList>
            <person name="Kemen E."/>
            <person name="Gardiner A."/>
            <person name="Schultz-Larsen T."/>
            <person name="Kemen A.C."/>
            <person name="Balmuth A.L."/>
            <person name="Robert-Seilaniantz A."/>
            <person name="Bailey K."/>
            <person name="Holub E."/>
            <person name="Studholme D.J."/>
            <person name="Maclean D."/>
            <person name="Jones J.D."/>
        </authorList>
    </citation>
    <scope>NUCLEOTIDE SEQUENCE</scope>
</reference>
<evidence type="ECO:0000256" key="1">
    <source>
        <dbReference type="ARBA" id="ARBA00004395"/>
    </source>
</evidence>
<evidence type="ECO:0000256" key="2">
    <source>
        <dbReference type="ARBA" id="ARBA00006419"/>
    </source>
</evidence>
<evidence type="ECO:0000256" key="4">
    <source>
        <dbReference type="ARBA" id="ARBA00022448"/>
    </source>
</evidence>
<comment type="similarity">
    <text evidence="2">Belongs to the COG8 family.</text>
</comment>
<dbReference type="AlphaFoldDB" id="F0WHT3"/>
<evidence type="ECO:0000256" key="6">
    <source>
        <dbReference type="ARBA" id="ARBA00023034"/>
    </source>
</evidence>
<keyword evidence="4" id="KW-0813">Transport</keyword>